<keyword evidence="3 6" id="KW-0812">Transmembrane</keyword>
<feature type="transmembrane region" description="Helical" evidence="6">
    <location>
        <begin position="215"/>
        <end position="240"/>
    </location>
</feature>
<dbReference type="GO" id="GO:0005886">
    <property type="term" value="C:plasma membrane"/>
    <property type="evidence" value="ECO:0007669"/>
    <property type="project" value="UniProtKB-SubCell"/>
</dbReference>
<keyword evidence="2" id="KW-1003">Cell membrane</keyword>
<feature type="transmembrane region" description="Helical" evidence="6">
    <location>
        <begin position="70"/>
        <end position="88"/>
    </location>
</feature>
<feature type="transmembrane region" description="Helical" evidence="6">
    <location>
        <begin position="95"/>
        <end position="117"/>
    </location>
</feature>
<keyword evidence="8" id="KW-1185">Reference proteome</keyword>
<dbReference type="PANTHER" id="PTHR30482">
    <property type="entry name" value="HIGH-AFFINITY BRANCHED-CHAIN AMINO ACID TRANSPORT SYSTEM PERMEASE"/>
    <property type="match status" value="1"/>
</dbReference>
<feature type="transmembrane region" description="Helical" evidence="6">
    <location>
        <begin position="166"/>
        <end position="185"/>
    </location>
</feature>
<sequence length="331" mass="35704">MKENKTSKFSAILGKVGLSPISLVAFIVLGLSPLFAGNEYNIRLLLMCVLYGTLAMGFDLSAGYIGVANWGYAALMGLGGYTSALLFERAGMTPWVGMILGGLMATLAGLLIGLLTLRMDGMFAALLAWFVGLILMNAANALTGLTRGALGLQVQPLFDTPWSTPYFYVIFGICVLTFIVLRVIVKSHLGLAFTALGQDMQTARTTGVSPLKYRLINFCISCFIAGLCGGFYAHYIGILTPTLMATKGTIQILVIAYVGGRGSIWGPLLAAFITMPIFESLNSLVELKYIIYGLVLILVMIFMPNGIAGFERPVKAFFKKRLGRKKEAAKE</sequence>
<organism evidence="7 8">
    <name type="scientific">Wansuia hejianensis</name>
    <dbReference type="NCBI Taxonomy" id="2763667"/>
    <lineage>
        <taxon>Bacteria</taxon>
        <taxon>Bacillati</taxon>
        <taxon>Bacillota</taxon>
        <taxon>Clostridia</taxon>
        <taxon>Lachnospirales</taxon>
        <taxon>Lachnospiraceae</taxon>
        <taxon>Wansuia</taxon>
    </lineage>
</organism>
<dbReference type="GO" id="GO:0015658">
    <property type="term" value="F:branched-chain amino acid transmembrane transporter activity"/>
    <property type="evidence" value="ECO:0007669"/>
    <property type="project" value="InterPro"/>
</dbReference>
<dbReference type="KEGG" id="whj:H9Q79_08835"/>
<dbReference type="PANTHER" id="PTHR30482:SF10">
    <property type="entry name" value="HIGH-AFFINITY BRANCHED-CHAIN AMINO ACID TRANSPORT PROTEIN BRAE"/>
    <property type="match status" value="1"/>
</dbReference>
<keyword evidence="5 6" id="KW-0472">Membrane</keyword>
<proteinExistence type="predicted"/>
<dbReference type="EMBL" id="CP060635">
    <property type="protein sequence ID" value="QNM10350.1"/>
    <property type="molecule type" value="Genomic_DNA"/>
</dbReference>
<evidence type="ECO:0000256" key="5">
    <source>
        <dbReference type="ARBA" id="ARBA00023136"/>
    </source>
</evidence>
<dbReference type="Pfam" id="PF02653">
    <property type="entry name" value="BPD_transp_2"/>
    <property type="match status" value="1"/>
</dbReference>
<evidence type="ECO:0000256" key="1">
    <source>
        <dbReference type="ARBA" id="ARBA00004651"/>
    </source>
</evidence>
<evidence type="ECO:0000256" key="3">
    <source>
        <dbReference type="ARBA" id="ARBA00022692"/>
    </source>
</evidence>
<name>A0A7G9GHR8_9FIRM</name>
<keyword evidence="4 6" id="KW-1133">Transmembrane helix</keyword>
<feature type="transmembrane region" description="Helical" evidence="6">
    <location>
        <begin position="44"/>
        <end position="64"/>
    </location>
</feature>
<evidence type="ECO:0000256" key="6">
    <source>
        <dbReference type="SAM" id="Phobius"/>
    </source>
</evidence>
<feature type="transmembrane region" description="Helical" evidence="6">
    <location>
        <begin position="123"/>
        <end position="145"/>
    </location>
</feature>
<evidence type="ECO:0000313" key="7">
    <source>
        <dbReference type="EMBL" id="QNM10350.1"/>
    </source>
</evidence>
<dbReference type="CDD" id="cd06581">
    <property type="entry name" value="TM_PBP1_LivM_like"/>
    <property type="match status" value="1"/>
</dbReference>
<evidence type="ECO:0000256" key="4">
    <source>
        <dbReference type="ARBA" id="ARBA00022989"/>
    </source>
</evidence>
<dbReference type="RefSeq" id="WP_249329663.1">
    <property type="nucleotide sequence ID" value="NZ_CP060635.1"/>
</dbReference>
<feature type="transmembrane region" description="Helical" evidence="6">
    <location>
        <begin position="252"/>
        <end position="277"/>
    </location>
</feature>
<dbReference type="InterPro" id="IPR001851">
    <property type="entry name" value="ABC_transp_permease"/>
</dbReference>
<accession>A0A7G9GHR8</accession>
<protein>
    <submittedName>
        <fullName evidence="7">Branched-chain amino acid ABC transporter permease</fullName>
    </submittedName>
</protein>
<dbReference type="Proteomes" id="UP000515860">
    <property type="component" value="Chromosome"/>
</dbReference>
<feature type="transmembrane region" description="Helical" evidence="6">
    <location>
        <begin position="12"/>
        <end position="32"/>
    </location>
</feature>
<evidence type="ECO:0000256" key="2">
    <source>
        <dbReference type="ARBA" id="ARBA00022475"/>
    </source>
</evidence>
<evidence type="ECO:0000313" key="8">
    <source>
        <dbReference type="Proteomes" id="UP000515860"/>
    </source>
</evidence>
<dbReference type="InterPro" id="IPR043428">
    <property type="entry name" value="LivM-like"/>
</dbReference>
<comment type="subcellular location">
    <subcellularLocation>
        <location evidence="1">Cell membrane</location>
        <topology evidence="1">Multi-pass membrane protein</topology>
    </subcellularLocation>
</comment>
<dbReference type="AlphaFoldDB" id="A0A7G9GHR8"/>
<reference evidence="7 8" key="1">
    <citation type="submission" date="2020-08" db="EMBL/GenBank/DDBJ databases">
        <authorList>
            <person name="Liu C."/>
            <person name="Sun Q."/>
        </authorList>
    </citation>
    <scope>NUCLEOTIDE SEQUENCE [LARGE SCALE GENOMIC DNA]</scope>
    <source>
        <strain evidence="7 8">NSJ-29</strain>
    </source>
</reference>
<gene>
    <name evidence="7" type="ORF">H9Q79_08835</name>
</gene>
<feature type="transmembrane region" description="Helical" evidence="6">
    <location>
        <begin position="289"/>
        <end position="310"/>
    </location>
</feature>